<dbReference type="InterPro" id="IPR009081">
    <property type="entry name" value="PP-bd_ACP"/>
</dbReference>
<dbReference type="SUPFAM" id="SSF47336">
    <property type="entry name" value="ACP-like"/>
    <property type="match status" value="1"/>
</dbReference>
<evidence type="ECO:0000313" key="3">
    <source>
        <dbReference type="Proteomes" id="UP001549146"/>
    </source>
</evidence>
<name>A0ABV2LTX0_9FLAO</name>
<evidence type="ECO:0000313" key="2">
    <source>
        <dbReference type="EMBL" id="MET3732005.1"/>
    </source>
</evidence>
<comment type="caution">
    <text evidence="2">The sequence shown here is derived from an EMBL/GenBank/DDBJ whole genome shotgun (WGS) entry which is preliminary data.</text>
</comment>
<reference evidence="2 3" key="1">
    <citation type="submission" date="2024-06" db="EMBL/GenBank/DDBJ databases">
        <title>Genomic Encyclopedia of Type Strains, Phase IV (KMG-IV): sequencing the most valuable type-strain genomes for metagenomic binning, comparative biology and taxonomic classification.</title>
        <authorList>
            <person name="Goeker M."/>
        </authorList>
    </citation>
    <scope>NUCLEOTIDE SEQUENCE [LARGE SCALE GENOMIC DNA]</scope>
    <source>
        <strain evidence="2 3">DSM 29388</strain>
    </source>
</reference>
<dbReference type="PROSITE" id="PS50075">
    <property type="entry name" value="CARRIER"/>
    <property type="match status" value="1"/>
</dbReference>
<dbReference type="EMBL" id="JBEPMO010000008">
    <property type="protein sequence ID" value="MET3732005.1"/>
    <property type="molecule type" value="Genomic_DNA"/>
</dbReference>
<organism evidence="2 3">
    <name type="scientific">Moheibacter stercoris</name>
    <dbReference type="NCBI Taxonomy" id="1628251"/>
    <lineage>
        <taxon>Bacteria</taxon>
        <taxon>Pseudomonadati</taxon>
        <taxon>Bacteroidota</taxon>
        <taxon>Flavobacteriia</taxon>
        <taxon>Flavobacteriales</taxon>
        <taxon>Weeksellaceae</taxon>
        <taxon>Moheibacter</taxon>
    </lineage>
</organism>
<keyword evidence="3" id="KW-1185">Reference proteome</keyword>
<dbReference type="RefSeq" id="WP_354508807.1">
    <property type="nucleotide sequence ID" value="NZ_JBEPMO010000008.1"/>
</dbReference>
<dbReference type="Gene3D" id="1.10.1200.10">
    <property type="entry name" value="ACP-like"/>
    <property type="match status" value="1"/>
</dbReference>
<dbReference type="Proteomes" id="UP001549146">
    <property type="component" value="Unassembled WGS sequence"/>
</dbReference>
<dbReference type="InterPro" id="IPR036736">
    <property type="entry name" value="ACP-like_sf"/>
</dbReference>
<sequence>MGLDSVELLMAIEKGFGVDIPDKVAATIYTIQDMTQAVADLKGVGVEESKRDKELKMEIMANLQSVFPTAMISPTDKISTYLHKDSTEQWKRLREASVYTIETPYFGDSNWQRVSLSYVFSKPLYKWKDLLVSDFINGVLVANFLEIVDFENSNSLYEIYLGVAGITVDRIGADVYEVTPEKSFVKDLRID</sequence>
<gene>
    <name evidence="2" type="ORF">ABID46_001589</name>
</gene>
<protein>
    <submittedName>
        <fullName evidence="2">Acyl carrier protein</fullName>
    </submittedName>
</protein>
<proteinExistence type="predicted"/>
<evidence type="ECO:0000259" key="1">
    <source>
        <dbReference type="PROSITE" id="PS50075"/>
    </source>
</evidence>
<accession>A0ABV2LTX0</accession>
<feature type="domain" description="Carrier" evidence="1">
    <location>
        <begin position="1"/>
        <end position="42"/>
    </location>
</feature>